<organism evidence="1">
    <name type="scientific">Darwinula stevensoni</name>
    <dbReference type="NCBI Taxonomy" id="69355"/>
    <lineage>
        <taxon>Eukaryota</taxon>
        <taxon>Metazoa</taxon>
        <taxon>Ecdysozoa</taxon>
        <taxon>Arthropoda</taxon>
        <taxon>Crustacea</taxon>
        <taxon>Oligostraca</taxon>
        <taxon>Ostracoda</taxon>
        <taxon>Podocopa</taxon>
        <taxon>Podocopida</taxon>
        <taxon>Darwinulocopina</taxon>
        <taxon>Darwinuloidea</taxon>
        <taxon>Darwinulidae</taxon>
        <taxon>Darwinula</taxon>
    </lineage>
</organism>
<dbReference type="EMBL" id="CAJPEV010001382">
    <property type="protein sequence ID" value="CAG0892345.1"/>
    <property type="molecule type" value="Genomic_DNA"/>
</dbReference>
<protein>
    <submittedName>
        <fullName evidence="1">Uncharacterized protein</fullName>
    </submittedName>
</protein>
<accession>A0A7R9A7A1</accession>
<proteinExistence type="predicted"/>
<evidence type="ECO:0000313" key="2">
    <source>
        <dbReference type="Proteomes" id="UP000677054"/>
    </source>
</evidence>
<dbReference type="AlphaFoldDB" id="A0A7R9A7A1"/>
<dbReference type="Proteomes" id="UP000677054">
    <property type="component" value="Unassembled WGS sequence"/>
</dbReference>
<name>A0A7R9A7A1_9CRUS</name>
<sequence length="194" mass="22148">MKLVSAEMLELEENWFQLMDQTYAEWNADSTEAAVREDVPIEQNITLFRVLCKSGCTELYLLAATPHDDKTFFKILQTNETVADLGWAEHHVYEDFMDEGEIIIWLQGSLGSFVLLINPVNDQDPKWDNIPVQISVPEGFVGEFPGEKNEYLIKALDDDFGDNECLFYNSSCITALGASDLVGILRSEKMRKYY</sequence>
<evidence type="ECO:0000313" key="1">
    <source>
        <dbReference type="EMBL" id="CAD7247220.1"/>
    </source>
</evidence>
<reference evidence="1" key="1">
    <citation type="submission" date="2020-11" db="EMBL/GenBank/DDBJ databases">
        <authorList>
            <person name="Tran Van P."/>
        </authorList>
    </citation>
    <scope>NUCLEOTIDE SEQUENCE</scope>
</reference>
<dbReference type="EMBL" id="LR900899">
    <property type="protein sequence ID" value="CAD7247220.1"/>
    <property type="molecule type" value="Genomic_DNA"/>
</dbReference>
<gene>
    <name evidence="1" type="ORF">DSTB1V02_LOCUS7054</name>
</gene>
<keyword evidence="2" id="KW-1185">Reference proteome</keyword>